<evidence type="ECO:0000313" key="4">
    <source>
        <dbReference type="EMBL" id="KAK4491289.1"/>
    </source>
</evidence>
<feature type="domain" description="BTB" evidence="2">
    <location>
        <begin position="180"/>
        <end position="248"/>
    </location>
</feature>
<accession>A0ABR0DPW6</accession>
<dbReference type="PROSITE" id="PS50144">
    <property type="entry name" value="MATH"/>
    <property type="match status" value="1"/>
</dbReference>
<dbReference type="SUPFAM" id="SSF49599">
    <property type="entry name" value="TRAF domain-like"/>
    <property type="match status" value="1"/>
</dbReference>
<keyword evidence="5" id="KW-1185">Reference proteome</keyword>
<dbReference type="SUPFAM" id="SSF54695">
    <property type="entry name" value="POZ domain"/>
    <property type="match status" value="1"/>
</dbReference>
<dbReference type="InterPro" id="IPR011333">
    <property type="entry name" value="SKP1/BTB/POZ_sf"/>
</dbReference>
<dbReference type="PROSITE" id="PS50097">
    <property type="entry name" value="BTB"/>
    <property type="match status" value="1"/>
</dbReference>
<dbReference type="Pfam" id="PF00651">
    <property type="entry name" value="BTB"/>
    <property type="match status" value="1"/>
</dbReference>
<dbReference type="EMBL" id="JAYDYQ010001087">
    <property type="protein sequence ID" value="KAK4491289.1"/>
    <property type="molecule type" value="Genomic_DNA"/>
</dbReference>
<proteinExistence type="predicted"/>
<dbReference type="Gene3D" id="2.60.210.10">
    <property type="entry name" value="Apoptosis, Tumor Necrosis Factor Receptor Associated Protein 2, Chain A"/>
    <property type="match status" value="1"/>
</dbReference>
<reference evidence="4 5" key="1">
    <citation type="journal article" date="2023" name="bioRxiv">
        <title>Genome report: Whole genome sequence and annotation of Penstemon davidsonii.</title>
        <authorList>
            <person name="Ostevik K.L."/>
            <person name="Alabady M."/>
            <person name="Zhang M."/>
            <person name="Rausher M.D."/>
        </authorList>
    </citation>
    <scope>NUCLEOTIDE SEQUENCE [LARGE SCALE GENOMIC DNA]</scope>
    <source>
        <strain evidence="4">DNT005</strain>
        <tissue evidence="4">Whole leaf</tissue>
    </source>
</reference>
<dbReference type="Proteomes" id="UP001291926">
    <property type="component" value="Unassembled WGS sequence"/>
</dbReference>
<comment type="pathway">
    <text evidence="1">Protein modification; protein ubiquitination.</text>
</comment>
<dbReference type="InterPro" id="IPR000210">
    <property type="entry name" value="BTB/POZ_dom"/>
</dbReference>
<dbReference type="InterPro" id="IPR002083">
    <property type="entry name" value="MATH/TRAF_dom"/>
</dbReference>
<dbReference type="Pfam" id="PF22486">
    <property type="entry name" value="MATH_2"/>
    <property type="match status" value="1"/>
</dbReference>
<dbReference type="CDD" id="cd00121">
    <property type="entry name" value="MATH"/>
    <property type="match status" value="1"/>
</dbReference>
<evidence type="ECO:0000259" key="3">
    <source>
        <dbReference type="PROSITE" id="PS50144"/>
    </source>
</evidence>
<dbReference type="PANTHER" id="PTHR26379:SF434">
    <property type="entry name" value="BTB_POZ AND MATH DOMAIN-CONTAINING PROTEIN 2"/>
    <property type="match status" value="1"/>
</dbReference>
<name>A0ABR0DPW6_9LAMI</name>
<organism evidence="4 5">
    <name type="scientific">Penstemon davidsonii</name>
    <dbReference type="NCBI Taxonomy" id="160366"/>
    <lineage>
        <taxon>Eukaryota</taxon>
        <taxon>Viridiplantae</taxon>
        <taxon>Streptophyta</taxon>
        <taxon>Embryophyta</taxon>
        <taxon>Tracheophyta</taxon>
        <taxon>Spermatophyta</taxon>
        <taxon>Magnoliopsida</taxon>
        <taxon>eudicotyledons</taxon>
        <taxon>Gunneridae</taxon>
        <taxon>Pentapetalae</taxon>
        <taxon>asterids</taxon>
        <taxon>lamiids</taxon>
        <taxon>Lamiales</taxon>
        <taxon>Plantaginaceae</taxon>
        <taxon>Cheloneae</taxon>
        <taxon>Penstemon</taxon>
    </lineage>
</organism>
<evidence type="ECO:0000256" key="1">
    <source>
        <dbReference type="ARBA" id="ARBA00004906"/>
    </source>
</evidence>
<dbReference type="InterPro" id="IPR008974">
    <property type="entry name" value="TRAF-like"/>
</dbReference>
<sequence length="248" mass="27663">MAILNLNKDSATPVTVKGSHSLKIHGFSFTKGKGVGKYISSDTFFVGGHLWQIRFYPDGRSIHEIGDIYVSLYVALVSKCEGGVEAYCEYVLLDPNGNKWTMGKDGKFTMGSTMIGPCTVKVLWGYPGFYKRTALEASQFIKDDCLTIQCNVGVVKKSIPLPLSNIGQSYGELLKSKEESDVSFKVDGEVFYAHKLILSTRSPVFKAQFFGPSKEENTHGIKIGEMQAPVFKVHNLYFLLFYILKLHF</sequence>
<evidence type="ECO:0000313" key="5">
    <source>
        <dbReference type="Proteomes" id="UP001291926"/>
    </source>
</evidence>
<dbReference type="Gene3D" id="3.30.710.10">
    <property type="entry name" value="Potassium Channel Kv1.1, Chain A"/>
    <property type="match status" value="1"/>
</dbReference>
<comment type="caution">
    <text evidence="4">The sequence shown here is derived from an EMBL/GenBank/DDBJ whole genome shotgun (WGS) entry which is preliminary data.</text>
</comment>
<evidence type="ECO:0000259" key="2">
    <source>
        <dbReference type="PROSITE" id="PS50097"/>
    </source>
</evidence>
<dbReference type="PANTHER" id="PTHR26379">
    <property type="entry name" value="BTB/POZ AND MATH DOMAIN-CONTAINING PROTEIN 1"/>
    <property type="match status" value="1"/>
</dbReference>
<protein>
    <submittedName>
        <fullName evidence="4">Uncharacterized protein</fullName>
    </submittedName>
</protein>
<dbReference type="InterPro" id="IPR045005">
    <property type="entry name" value="BPM1-6"/>
</dbReference>
<feature type="domain" description="MATH" evidence="3">
    <location>
        <begin position="17"/>
        <end position="152"/>
    </location>
</feature>
<gene>
    <name evidence="4" type="ORF">RD792_002025</name>
</gene>